<keyword evidence="2" id="KW-1133">Transmembrane helix</keyword>
<evidence type="ECO:0000256" key="1">
    <source>
        <dbReference type="SAM" id="MobiDB-lite"/>
    </source>
</evidence>
<reference evidence="3 4" key="1">
    <citation type="submission" date="2018-08" db="EMBL/GenBank/DDBJ databases">
        <title>Genome and evolution of the arbuscular mycorrhizal fungus Diversispora epigaea (formerly Glomus versiforme) and its bacterial endosymbionts.</title>
        <authorList>
            <person name="Sun X."/>
            <person name="Fei Z."/>
            <person name="Harrison M."/>
        </authorList>
    </citation>
    <scope>NUCLEOTIDE SEQUENCE [LARGE SCALE GENOMIC DNA]</scope>
    <source>
        <strain evidence="3 4">IT104</strain>
    </source>
</reference>
<evidence type="ECO:0000313" key="3">
    <source>
        <dbReference type="EMBL" id="RHZ45926.1"/>
    </source>
</evidence>
<accession>A0A397G964</accession>
<feature type="region of interest" description="Disordered" evidence="1">
    <location>
        <begin position="53"/>
        <end position="81"/>
    </location>
</feature>
<keyword evidence="2" id="KW-0472">Membrane</keyword>
<feature type="transmembrane region" description="Helical" evidence="2">
    <location>
        <begin position="6"/>
        <end position="37"/>
    </location>
</feature>
<evidence type="ECO:0000313" key="4">
    <source>
        <dbReference type="Proteomes" id="UP000266861"/>
    </source>
</evidence>
<dbReference type="EMBL" id="PQFF01000533">
    <property type="protein sequence ID" value="RHZ45926.1"/>
    <property type="molecule type" value="Genomic_DNA"/>
</dbReference>
<organism evidence="3 4">
    <name type="scientific">Diversispora epigaea</name>
    <dbReference type="NCBI Taxonomy" id="1348612"/>
    <lineage>
        <taxon>Eukaryota</taxon>
        <taxon>Fungi</taxon>
        <taxon>Fungi incertae sedis</taxon>
        <taxon>Mucoromycota</taxon>
        <taxon>Glomeromycotina</taxon>
        <taxon>Glomeromycetes</taxon>
        <taxon>Diversisporales</taxon>
        <taxon>Diversisporaceae</taxon>
        <taxon>Diversispora</taxon>
    </lineage>
</organism>
<protein>
    <submittedName>
        <fullName evidence="3">Uncharacterized protein</fullName>
    </submittedName>
</protein>
<sequence>MDFLTIAFALLFPIYYFIYVLFNYSYFLTPLLVLLFYKFVIKEMKTTVNRPLNISATPESSDDESFDDESSDSESSEDETIDEEVYFRAVVVRKYARVTYIKRR</sequence>
<proteinExistence type="predicted"/>
<comment type="caution">
    <text evidence="3">The sequence shown here is derived from an EMBL/GenBank/DDBJ whole genome shotgun (WGS) entry which is preliminary data.</text>
</comment>
<gene>
    <name evidence="3" type="ORF">Glove_642g31</name>
</gene>
<name>A0A397G964_9GLOM</name>
<dbReference type="AlphaFoldDB" id="A0A397G964"/>
<evidence type="ECO:0000256" key="2">
    <source>
        <dbReference type="SAM" id="Phobius"/>
    </source>
</evidence>
<dbReference type="Proteomes" id="UP000266861">
    <property type="component" value="Unassembled WGS sequence"/>
</dbReference>
<keyword evidence="2" id="KW-0812">Transmembrane</keyword>
<feature type="compositionally biased region" description="Acidic residues" evidence="1">
    <location>
        <begin position="60"/>
        <end position="81"/>
    </location>
</feature>
<keyword evidence="4" id="KW-1185">Reference proteome</keyword>